<feature type="domain" description="CzcB-like C-terminal circularly permuted SH3-like" evidence="10">
    <location>
        <begin position="465"/>
        <end position="523"/>
    </location>
</feature>
<evidence type="ECO:0000313" key="11">
    <source>
        <dbReference type="EMBL" id="TKB56324.1"/>
    </source>
</evidence>
<keyword evidence="3" id="KW-0732">Signal</keyword>
<dbReference type="Gene3D" id="2.40.30.170">
    <property type="match status" value="1"/>
</dbReference>
<dbReference type="GO" id="GO:0060003">
    <property type="term" value="P:copper ion export"/>
    <property type="evidence" value="ECO:0007669"/>
    <property type="project" value="TreeGrafter"/>
</dbReference>
<evidence type="ECO:0000259" key="8">
    <source>
        <dbReference type="Pfam" id="PF25919"/>
    </source>
</evidence>
<dbReference type="Pfam" id="PF25975">
    <property type="entry name" value="CzcB_C"/>
    <property type="match status" value="1"/>
</dbReference>
<feature type="domain" description="CusB-like barrel-sandwich hybrid" evidence="8">
    <location>
        <begin position="254"/>
        <end position="374"/>
    </location>
</feature>
<evidence type="ECO:0000259" key="6">
    <source>
        <dbReference type="Pfam" id="PF19335"/>
    </source>
</evidence>
<evidence type="ECO:0000259" key="10">
    <source>
        <dbReference type="Pfam" id="PF25975"/>
    </source>
</evidence>
<dbReference type="GO" id="GO:0046914">
    <property type="term" value="F:transition metal ion binding"/>
    <property type="evidence" value="ECO:0007669"/>
    <property type="project" value="TreeGrafter"/>
</dbReference>
<protein>
    <submittedName>
        <fullName evidence="11">Efflux RND transporter periplasmic adaptor subunit</fullName>
    </submittedName>
</protein>
<dbReference type="FunFam" id="2.40.420.20:FF:000003">
    <property type="entry name" value="Cation efflux system protein cusB"/>
    <property type="match status" value="1"/>
</dbReference>
<dbReference type="SUPFAM" id="SSF111369">
    <property type="entry name" value="HlyD-like secretion proteins"/>
    <property type="match status" value="1"/>
</dbReference>
<dbReference type="InterPro" id="IPR058649">
    <property type="entry name" value="CzcB_C"/>
</dbReference>
<dbReference type="InterPro" id="IPR058791">
    <property type="entry name" value="3HB_CusB"/>
</dbReference>
<proteinExistence type="inferred from homology"/>
<evidence type="ECO:0000256" key="4">
    <source>
        <dbReference type="ARBA" id="ARBA00023065"/>
    </source>
</evidence>
<feature type="domain" description="Heavy metal binding" evidence="6">
    <location>
        <begin position="97"/>
        <end position="123"/>
    </location>
</feature>
<dbReference type="FunFam" id="2.40.30.170:FF:000010">
    <property type="entry name" value="Efflux RND transporter periplasmic adaptor subunit"/>
    <property type="match status" value="1"/>
</dbReference>
<dbReference type="Gene3D" id="2.40.420.20">
    <property type="match status" value="1"/>
</dbReference>
<keyword evidence="5" id="KW-1133">Transmembrane helix</keyword>
<keyword evidence="5" id="KW-0472">Membrane</keyword>
<reference evidence="11 12" key="1">
    <citation type="submission" date="2019-04" db="EMBL/GenBank/DDBJ databases">
        <authorList>
            <person name="Hwang J.C."/>
        </authorList>
    </citation>
    <scope>NUCLEOTIDE SEQUENCE [LARGE SCALE GENOMIC DNA]</scope>
    <source>
        <strain evidence="11 12">IMCC35002</strain>
    </source>
</reference>
<dbReference type="EMBL" id="SWCJ01000004">
    <property type="protein sequence ID" value="TKB56324.1"/>
    <property type="molecule type" value="Genomic_DNA"/>
</dbReference>
<dbReference type="PANTHER" id="PTHR30097:SF15">
    <property type="entry name" value="CATION EFFLUX SYSTEM PROTEIN CUSB"/>
    <property type="match status" value="1"/>
</dbReference>
<evidence type="ECO:0000313" key="12">
    <source>
        <dbReference type="Proteomes" id="UP000305675"/>
    </source>
</evidence>
<dbReference type="Pfam" id="PF25869">
    <property type="entry name" value="3HB_CusB"/>
    <property type="match status" value="1"/>
</dbReference>
<feature type="transmembrane region" description="Helical" evidence="5">
    <location>
        <begin position="25"/>
        <end position="49"/>
    </location>
</feature>
<dbReference type="OrthoDB" id="9806939at2"/>
<gene>
    <name evidence="11" type="ORF">FCL42_08625</name>
</gene>
<dbReference type="Gene3D" id="6.10.140.730">
    <property type="match status" value="1"/>
</dbReference>
<evidence type="ECO:0000259" key="9">
    <source>
        <dbReference type="Pfam" id="PF25954"/>
    </source>
</evidence>
<dbReference type="InterPro" id="IPR058790">
    <property type="entry name" value="BSH_CusB"/>
</dbReference>
<evidence type="ECO:0000256" key="5">
    <source>
        <dbReference type="SAM" id="Phobius"/>
    </source>
</evidence>
<evidence type="ECO:0000256" key="2">
    <source>
        <dbReference type="ARBA" id="ARBA00022448"/>
    </source>
</evidence>
<evidence type="ECO:0000256" key="1">
    <source>
        <dbReference type="ARBA" id="ARBA00009477"/>
    </source>
</evidence>
<accession>A0A4U1BQ99</accession>
<dbReference type="Proteomes" id="UP000305675">
    <property type="component" value="Unassembled WGS sequence"/>
</dbReference>
<dbReference type="GO" id="GO:0022857">
    <property type="term" value="F:transmembrane transporter activity"/>
    <property type="evidence" value="ECO:0007669"/>
    <property type="project" value="InterPro"/>
</dbReference>
<dbReference type="GO" id="GO:0015679">
    <property type="term" value="P:plasma membrane copper ion transport"/>
    <property type="evidence" value="ECO:0007669"/>
    <property type="project" value="TreeGrafter"/>
</dbReference>
<dbReference type="InterPro" id="IPR045800">
    <property type="entry name" value="HMBD"/>
</dbReference>
<dbReference type="GO" id="GO:0016020">
    <property type="term" value="C:membrane"/>
    <property type="evidence" value="ECO:0007669"/>
    <property type="project" value="InterPro"/>
</dbReference>
<organism evidence="11 12">
    <name type="scientific">Ferrimonas aestuarii</name>
    <dbReference type="NCBI Taxonomy" id="2569539"/>
    <lineage>
        <taxon>Bacteria</taxon>
        <taxon>Pseudomonadati</taxon>
        <taxon>Pseudomonadota</taxon>
        <taxon>Gammaproteobacteria</taxon>
        <taxon>Alteromonadales</taxon>
        <taxon>Ferrimonadaceae</taxon>
        <taxon>Ferrimonas</taxon>
    </lineage>
</organism>
<evidence type="ECO:0000259" key="7">
    <source>
        <dbReference type="Pfam" id="PF25869"/>
    </source>
</evidence>
<comment type="similarity">
    <text evidence="1">Belongs to the membrane fusion protein (MFP) (TC 8.A.1) family.</text>
</comment>
<sequence>MIDACILGLEGENAMFPSFSLCQRIAGIVTVVMVLSFAITPSFSVLAAGHGPHAIETASETPATATYACPMHLHQTGEKGDRCPECKMFLTPVAAPYACPMHPDQTGKIGDRCDICNMYMTPVDNPETAAEDHSGHAHSQQPAHEVSFTPATQMPQPEFLTKANSDTPQSGVTVKYVCPMHPHIVSDHPGETCPICGMDLEPVEMGSVGEEVVVGVPGGMQQALGIRIAEVKQGTLWRYINTIGTVEYDQDAISHVHARVSGWIETLGVAAAGDQVKKGDLLFELYSPELVNAQDDFLLAIDSLKRDQLRGSELLRKAKLRLELLGMDAKLIAQLERSQKSLYRVPFYAKHDGVISELNVRDGMYIQPNTEVMKLVDLSQVWVIAEVFEQQQGWFKPGQDAAVTAAALGLFELEGKIDYLYPELDPVTRALQVRVQLANPQGKLRPGSLVDVELYGTAKRGLTLVPTEALIQTGSSNRVVVQRSDKEFVVKEVRLGMVAKGKAEVLSGVEPGEQVVVSGQFLLDSEASLKGSLMRLSSSQDGEAAAMQSHAGHQH</sequence>
<dbReference type="InterPro" id="IPR006143">
    <property type="entry name" value="RND_pump_MFP"/>
</dbReference>
<dbReference type="GO" id="GO:0030288">
    <property type="term" value="C:outer membrane-bounded periplasmic space"/>
    <property type="evidence" value="ECO:0007669"/>
    <property type="project" value="TreeGrafter"/>
</dbReference>
<dbReference type="Pfam" id="PF19335">
    <property type="entry name" value="HMBD"/>
    <property type="match status" value="3"/>
</dbReference>
<keyword evidence="12" id="KW-1185">Reference proteome</keyword>
<feature type="domain" description="CusB-like beta-barrel" evidence="9">
    <location>
        <begin position="380"/>
        <end position="455"/>
    </location>
</feature>
<keyword evidence="5" id="KW-0812">Transmembrane</keyword>
<comment type="caution">
    <text evidence="11">The sequence shown here is derived from an EMBL/GenBank/DDBJ whole genome shotgun (WGS) entry which is preliminary data.</text>
</comment>
<feature type="domain" description="Heavy metal binding" evidence="6">
    <location>
        <begin position="175"/>
        <end position="203"/>
    </location>
</feature>
<name>A0A4U1BQ99_9GAMM</name>
<dbReference type="Pfam" id="PF25919">
    <property type="entry name" value="BSH_CusB"/>
    <property type="match status" value="1"/>
</dbReference>
<dbReference type="InterPro" id="IPR058792">
    <property type="entry name" value="Beta-barrel_RND_2"/>
</dbReference>
<dbReference type="Pfam" id="PF25954">
    <property type="entry name" value="Beta-barrel_RND_2"/>
    <property type="match status" value="1"/>
</dbReference>
<evidence type="ECO:0000256" key="3">
    <source>
        <dbReference type="ARBA" id="ARBA00022729"/>
    </source>
</evidence>
<dbReference type="PANTHER" id="PTHR30097">
    <property type="entry name" value="CATION EFFLUX SYSTEM PROTEIN CUSB"/>
    <property type="match status" value="1"/>
</dbReference>
<dbReference type="InterPro" id="IPR051909">
    <property type="entry name" value="MFP_Cation_Efflux"/>
</dbReference>
<keyword evidence="2" id="KW-0813">Transport</keyword>
<feature type="domain" description="CusB-like three alpha-helical bundle" evidence="7">
    <location>
        <begin position="289"/>
        <end position="340"/>
    </location>
</feature>
<keyword evidence="4" id="KW-0406">Ion transport</keyword>
<dbReference type="AlphaFoldDB" id="A0A4U1BQ99"/>
<feature type="domain" description="Heavy metal binding" evidence="6">
    <location>
        <begin position="67"/>
        <end position="93"/>
    </location>
</feature>
<dbReference type="NCBIfam" id="TIGR01730">
    <property type="entry name" value="RND_mfp"/>
    <property type="match status" value="1"/>
</dbReference>